<dbReference type="InterPro" id="IPR029058">
    <property type="entry name" value="AB_hydrolase_fold"/>
</dbReference>
<evidence type="ECO:0000313" key="2">
    <source>
        <dbReference type="EMBL" id="VDD92108.1"/>
    </source>
</evidence>
<dbReference type="EMBL" id="UXUI01008677">
    <property type="protein sequence ID" value="VDD92108.1"/>
    <property type="molecule type" value="Genomic_DNA"/>
</dbReference>
<reference evidence="2 3" key="2">
    <citation type="submission" date="2018-10" db="EMBL/GenBank/DDBJ databases">
        <authorList>
            <consortium name="Pathogen Informatics"/>
        </authorList>
    </citation>
    <scope>NUCLEOTIDE SEQUENCE [LARGE SCALE GENOMIC DNA]</scope>
</reference>
<name>A0A0N4VA56_ENTVE</name>
<feature type="domain" description="AB hydrolase-1" evidence="1">
    <location>
        <begin position="56"/>
        <end position="188"/>
    </location>
</feature>
<dbReference type="Gene3D" id="3.40.50.1820">
    <property type="entry name" value="alpha/beta hydrolase"/>
    <property type="match status" value="1"/>
</dbReference>
<evidence type="ECO:0000313" key="4">
    <source>
        <dbReference type="WBParaSite" id="EVEC_0000733801-mRNA-1"/>
    </source>
</evidence>
<dbReference type="Pfam" id="PF00561">
    <property type="entry name" value="Abhydrolase_1"/>
    <property type="match status" value="1"/>
</dbReference>
<dbReference type="AlphaFoldDB" id="A0A0N4VA56"/>
<evidence type="ECO:0000259" key="1">
    <source>
        <dbReference type="Pfam" id="PF00561"/>
    </source>
</evidence>
<protein>
    <submittedName>
        <fullName evidence="4">AB hydrolase-1 domain-containing protein</fullName>
    </submittedName>
</protein>
<proteinExistence type="predicted"/>
<organism evidence="4">
    <name type="scientific">Enterobius vermicularis</name>
    <name type="common">Human pinworm</name>
    <dbReference type="NCBI Taxonomy" id="51028"/>
    <lineage>
        <taxon>Eukaryota</taxon>
        <taxon>Metazoa</taxon>
        <taxon>Ecdysozoa</taxon>
        <taxon>Nematoda</taxon>
        <taxon>Chromadorea</taxon>
        <taxon>Rhabditida</taxon>
        <taxon>Spirurina</taxon>
        <taxon>Oxyuridomorpha</taxon>
        <taxon>Oxyuroidea</taxon>
        <taxon>Oxyuridae</taxon>
        <taxon>Enterobius</taxon>
    </lineage>
</organism>
<dbReference type="PANTHER" id="PTHR46331">
    <property type="entry name" value="VALACYCLOVIR HYDROLASE"/>
    <property type="match status" value="1"/>
</dbReference>
<dbReference type="PANTHER" id="PTHR46331:SF2">
    <property type="entry name" value="VALACYCLOVIR HYDROLASE"/>
    <property type="match status" value="1"/>
</dbReference>
<dbReference type="SUPFAM" id="SSF53474">
    <property type="entry name" value="alpha/beta-Hydrolases"/>
    <property type="match status" value="1"/>
</dbReference>
<dbReference type="STRING" id="51028.A0A0N4VA56"/>
<dbReference type="Proteomes" id="UP000274131">
    <property type="component" value="Unassembled WGS sequence"/>
</dbReference>
<evidence type="ECO:0000313" key="3">
    <source>
        <dbReference type="Proteomes" id="UP000274131"/>
    </source>
</evidence>
<dbReference type="GO" id="GO:0017171">
    <property type="term" value="F:serine hydrolase activity"/>
    <property type="evidence" value="ECO:0007669"/>
    <property type="project" value="TreeGrafter"/>
</dbReference>
<keyword evidence="3" id="KW-1185">Reference proteome</keyword>
<dbReference type="WBParaSite" id="EVEC_0000733801-mRNA-1">
    <property type="protein sequence ID" value="EVEC_0000733801-mRNA-1"/>
    <property type="gene ID" value="EVEC_0000733801"/>
</dbReference>
<gene>
    <name evidence="2" type="ORF">EVEC_LOCUS6859</name>
</gene>
<dbReference type="InterPro" id="IPR000073">
    <property type="entry name" value="AB_hydrolase_1"/>
</dbReference>
<sequence length="256" mass="28354">MVNTESIATNGALNENEASLKAENGNAKAETIVETTTIINDTKIGYCIYGYGAVKLLFICGGVGCYKKDFPEPVLRAFDPSLYTIVCIDPPGYGTSRPPDRKQEVNRCMKDAVFCIKLMEFLHMTPFSVLGWSEGARTAVHVAGQGKQMVRSMVLLAAGTRIDNRGAGIFRGMRNTNQWLPDALEVYLQHYPKEFVTKQWADLCDVVQQVYDLLGGRFPSDYVLPNLKLPSLVLTGGMDRFCSDPKYFASVLPNCK</sequence>
<accession>A0A0N4VA56</accession>
<reference evidence="4" key="1">
    <citation type="submission" date="2017-02" db="UniProtKB">
        <authorList>
            <consortium name="WormBaseParasite"/>
        </authorList>
    </citation>
    <scope>IDENTIFICATION</scope>
</reference>
<dbReference type="OrthoDB" id="19657at2759"/>